<evidence type="ECO:0000313" key="1">
    <source>
        <dbReference type="EMBL" id="KAJ8335871.1"/>
    </source>
</evidence>
<reference evidence="1" key="1">
    <citation type="journal article" date="2023" name="Science">
        <title>Genome structures resolve the early diversification of teleost fishes.</title>
        <authorList>
            <person name="Parey E."/>
            <person name="Louis A."/>
            <person name="Montfort J."/>
            <person name="Bouchez O."/>
            <person name="Roques C."/>
            <person name="Iampietro C."/>
            <person name="Lluch J."/>
            <person name="Castinel A."/>
            <person name="Donnadieu C."/>
            <person name="Desvignes T."/>
            <person name="Floi Bucao C."/>
            <person name="Jouanno E."/>
            <person name="Wen M."/>
            <person name="Mejri S."/>
            <person name="Dirks R."/>
            <person name="Jansen H."/>
            <person name="Henkel C."/>
            <person name="Chen W.J."/>
            <person name="Zahm M."/>
            <person name="Cabau C."/>
            <person name="Klopp C."/>
            <person name="Thompson A.W."/>
            <person name="Robinson-Rechavi M."/>
            <person name="Braasch I."/>
            <person name="Lecointre G."/>
            <person name="Bobe J."/>
            <person name="Postlethwait J.H."/>
            <person name="Berthelot C."/>
            <person name="Roest Crollius H."/>
            <person name="Guiguen Y."/>
        </authorList>
    </citation>
    <scope>NUCLEOTIDE SEQUENCE</scope>
    <source>
        <strain evidence="1">WJC10195</strain>
    </source>
</reference>
<dbReference type="Proteomes" id="UP001152622">
    <property type="component" value="Chromosome 20"/>
</dbReference>
<sequence length="175" mass="18793">MANILRERKEAASSARIPDCKAIYHAVKTVRQAGCSGVTRLGCGTVGWHLVPISGKRAGSLPRSDAPRWCESGMGRQSAKGEGPVGINVQETRYRIPAPEWKQKPPVSEDPVTEPLESVCSVSQHVRQASGGVREGASGPIKWARINYGGLVAGCQMSRPKSFFLQAPIMPTARS</sequence>
<dbReference type="AlphaFoldDB" id="A0A9Q1EBV4"/>
<dbReference type="EMBL" id="JAINUF010000020">
    <property type="protein sequence ID" value="KAJ8335871.1"/>
    <property type="molecule type" value="Genomic_DNA"/>
</dbReference>
<organism evidence="1 2">
    <name type="scientific">Synaphobranchus kaupii</name>
    <name type="common">Kaup's arrowtooth eel</name>
    <dbReference type="NCBI Taxonomy" id="118154"/>
    <lineage>
        <taxon>Eukaryota</taxon>
        <taxon>Metazoa</taxon>
        <taxon>Chordata</taxon>
        <taxon>Craniata</taxon>
        <taxon>Vertebrata</taxon>
        <taxon>Euteleostomi</taxon>
        <taxon>Actinopterygii</taxon>
        <taxon>Neopterygii</taxon>
        <taxon>Teleostei</taxon>
        <taxon>Anguilliformes</taxon>
        <taxon>Synaphobranchidae</taxon>
        <taxon>Synaphobranchus</taxon>
    </lineage>
</organism>
<protein>
    <submittedName>
        <fullName evidence="1">Uncharacterized protein</fullName>
    </submittedName>
</protein>
<evidence type="ECO:0000313" key="2">
    <source>
        <dbReference type="Proteomes" id="UP001152622"/>
    </source>
</evidence>
<keyword evidence="2" id="KW-1185">Reference proteome</keyword>
<name>A0A9Q1EBV4_SYNKA</name>
<gene>
    <name evidence="1" type="ORF">SKAU_G00392130</name>
</gene>
<proteinExistence type="predicted"/>
<comment type="caution">
    <text evidence="1">The sequence shown here is derived from an EMBL/GenBank/DDBJ whole genome shotgun (WGS) entry which is preliminary data.</text>
</comment>
<accession>A0A9Q1EBV4</accession>